<accession>A0ABQ6IKW9</accession>
<feature type="transmembrane region" description="Helical" evidence="1">
    <location>
        <begin position="27"/>
        <end position="60"/>
    </location>
</feature>
<keyword evidence="1" id="KW-0472">Membrane</keyword>
<dbReference type="Proteomes" id="UP001157126">
    <property type="component" value="Unassembled WGS sequence"/>
</dbReference>
<feature type="transmembrane region" description="Helical" evidence="1">
    <location>
        <begin position="81"/>
        <end position="100"/>
    </location>
</feature>
<evidence type="ECO:0000313" key="2">
    <source>
        <dbReference type="EMBL" id="GMA38540.1"/>
    </source>
</evidence>
<evidence type="ECO:0000256" key="1">
    <source>
        <dbReference type="SAM" id="Phobius"/>
    </source>
</evidence>
<gene>
    <name evidence="2" type="ORF">GCM10025883_05850</name>
</gene>
<dbReference type="RefSeq" id="WP_284302603.1">
    <property type="nucleotide sequence ID" value="NZ_BSUO01000001.1"/>
</dbReference>
<organism evidence="2 3">
    <name type="scientific">Mobilicoccus caccae</name>
    <dbReference type="NCBI Taxonomy" id="1859295"/>
    <lineage>
        <taxon>Bacteria</taxon>
        <taxon>Bacillati</taxon>
        <taxon>Actinomycetota</taxon>
        <taxon>Actinomycetes</taxon>
        <taxon>Micrococcales</taxon>
        <taxon>Dermatophilaceae</taxon>
        <taxon>Mobilicoccus</taxon>
    </lineage>
</organism>
<evidence type="ECO:0000313" key="3">
    <source>
        <dbReference type="Proteomes" id="UP001157126"/>
    </source>
</evidence>
<keyword evidence="1" id="KW-1133">Transmembrane helix</keyword>
<protein>
    <recommendedName>
        <fullName evidence="4">DUF3017 family protein</fullName>
    </recommendedName>
</protein>
<keyword evidence="3" id="KW-1185">Reference proteome</keyword>
<name>A0ABQ6IKW9_9MICO</name>
<dbReference type="Pfam" id="PF11222">
    <property type="entry name" value="DUF3017"/>
    <property type="match status" value="1"/>
</dbReference>
<proteinExistence type="predicted"/>
<keyword evidence="1" id="KW-0812">Transmembrane</keyword>
<sequence length="104" mass="10440">MSSTSSPPAASTARPLVRLGVGWWAWAVLVLGGLVVFAVGGGILAGGLVMAAGFAVAAVLRAVLPADKAGGLHIRGRRIDVLLHGLMAVAVVLAAVLVHLREAT</sequence>
<comment type="caution">
    <text evidence="2">The sequence shown here is derived from an EMBL/GenBank/DDBJ whole genome shotgun (WGS) entry which is preliminary data.</text>
</comment>
<dbReference type="EMBL" id="BSUO01000001">
    <property type="protein sequence ID" value="GMA38540.1"/>
    <property type="molecule type" value="Genomic_DNA"/>
</dbReference>
<evidence type="ECO:0008006" key="4">
    <source>
        <dbReference type="Google" id="ProtNLM"/>
    </source>
</evidence>
<reference evidence="3" key="1">
    <citation type="journal article" date="2019" name="Int. J. Syst. Evol. Microbiol.">
        <title>The Global Catalogue of Microorganisms (GCM) 10K type strain sequencing project: providing services to taxonomists for standard genome sequencing and annotation.</title>
        <authorList>
            <consortium name="The Broad Institute Genomics Platform"/>
            <consortium name="The Broad Institute Genome Sequencing Center for Infectious Disease"/>
            <person name="Wu L."/>
            <person name="Ma J."/>
        </authorList>
    </citation>
    <scope>NUCLEOTIDE SEQUENCE [LARGE SCALE GENOMIC DNA]</scope>
    <source>
        <strain evidence="3">NBRC 113072</strain>
    </source>
</reference>
<dbReference type="InterPro" id="IPR021385">
    <property type="entry name" value="DUF3017"/>
</dbReference>